<dbReference type="SUPFAM" id="SSF47413">
    <property type="entry name" value="lambda repressor-like DNA-binding domains"/>
    <property type="match status" value="1"/>
</dbReference>
<evidence type="ECO:0000259" key="1">
    <source>
        <dbReference type="PROSITE" id="PS50943"/>
    </source>
</evidence>
<dbReference type="CDD" id="cd00093">
    <property type="entry name" value="HTH_XRE"/>
    <property type="match status" value="1"/>
</dbReference>
<dbReference type="PROSITE" id="PS50943">
    <property type="entry name" value="HTH_CROC1"/>
    <property type="match status" value="1"/>
</dbReference>
<dbReference type="SMART" id="SM00530">
    <property type="entry name" value="HTH_XRE"/>
    <property type="match status" value="1"/>
</dbReference>
<dbReference type="Gene3D" id="1.10.260.40">
    <property type="entry name" value="lambda repressor-like DNA-binding domains"/>
    <property type="match status" value="1"/>
</dbReference>
<comment type="caution">
    <text evidence="2">The sequence shown here is derived from an EMBL/GenBank/DDBJ whole genome shotgun (WGS) entry which is preliminary data.</text>
</comment>
<evidence type="ECO:0000313" key="3">
    <source>
        <dbReference type="Proteomes" id="UP001410795"/>
    </source>
</evidence>
<protein>
    <recommendedName>
        <fullName evidence="1">HTH cro/C1-type domain-containing protein</fullName>
    </recommendedName>
</protein>
<dbReference type="EMBL" id="BAAAYV010000012">
    <property type="protein sequence ID" value="GAA3663443.1"/>
    <property type="molecule type" value="Genomic_DNA"/>
</dbReference>
<dbReference type="Pfam" id="PF01381">
    <property type="entry name" value="HTH_3"/>
    <property type="match status" value="1"/>
</dbReference>
<dbReference type="Proteomes" id="UP001410795">
    <property type="component" value="Unassembled WGS sequence"/>
</dbReference>
<dbReference type="InterPro" id="IPR001387">
    <property type="entry name" value="Cro/C1-type_HTH"/>
</dbReference>
<keyword evidence="3" id="KW-1185">Reference proteome</keyword>
<reference evidence="3" key="1">
    <citation type="journal article" date="2019" name="Int. J. Syst. Evol. Microbiol.">
        <title>The Global Catalogue of Microorganisms (GCM) 10K type strain sequencing project: providing services to taxonomists for standard genome sequencing and annotation.</title>
        <authorList>
            <consortium name="The Broad Institute Genomics Platform"/>
            <consortium name="The Broad Institute Genome Sequencing Center for Infectious Disease"/>
            <person name="Wu L."/>
            <person name="Ma J."/>
        </authorList>
    </citation>
    <scope>NUCLEOTIDE SEQUENCE [LARGE SCALE GENOMIC DNA]</scope>
    <source>
        <strain evidence="3">JCM 16546</strain>
    </source>
</reference>
<organism evidence="2 3">
    <name type="scientific">Microbacterium marinilacus</name>
    <dbReference type="NCBI Taxonomy" id="415209"/>
    <lineage>
        <taxon>Bacteria</taxon>
        <taxon>Bacillati</taxon>
        <taxon>Actinomycetota</taxon>
        <taxon>Actinomycetes</taxon>
        <taxon>Micrococcales</taxon>
        <taxon>Microbacteriaceae</taxon>
        <taxon>Microbacterium</taxon>
    </lineage>
</organism>
<gene>
    <name evidence="2" type="ORF">GCM10022202_26540</name>
</gene>
<dbReference type="InterPro" id="IPR010982">
    <property type="entry name" value="Lambda_DNA-bd_dom_sf"/>
</dbReference>
<accession>A0ABP7BL32</accession>
<feature type="domain" description="HTH cro/C1-type" evidence="1">
    <location>
        <begin position="1"/>
        <end position="64"/>
    </location>
</feature>
<sequence>MRTARHERGISQEALAHDAGITKNAVQLIEAGRATGSETGRASNPRLSTVYGIADALGVEAQVLLGPSAEI</sequence>
<proteinExistence type="predicted"/>
<name>A0ABP7BL32_9MICO</name>
<evidence type="ECO:0000313" key="2">
    <source>
        <dbReference type="EMBL" id="GAA3663443.1"/>
    </source>
</evidence>